<dbReference type="AlphaFoldDB" id="A0AAN9PZB3"/>
<comment type="caution">
    <text evidence="1">The sequence shown here is derived from an EMBL/GenBank/DDBJ whole genome shotgun (WGS) entry which is preliminary data.</text>
</comment>
<gene>
    <name evidence="1" type="ORF">VNO77_34529</name>
    <name evidence="2" type="ORF">VNO77_34531</name>
    <name evidence="3" type="ORF">VNO77_34556</name>
</gene>
<evidence type="ECO:0000313" key="3">
    <source>
        <dbReference type="EMBL" id="KAK7315971.1"/>
    </source>
</evidence>
<protein>
    <submittedName>
        <fullName evidence="1">Uncharacterized protein</fullName>
    </submittedName>
</protein>
<name>A0AAN9PZB3_CANGL</name>
<sequence>MHDVEGMNAVSKWCDTGGAQRYEGFAMNGEISLRMEIGVGRDVIWVPIRYKGLQMHRSKATLTSGGPN</sequence>
<dbReference type="Proteomes" id="UP001367508">
    <property type="component" value="Unassembled WGS sequence"/>
</dbReference>
<evidence type="ECO:0000313" key="4">
    <source>
        <dbReference type="Proteomes" id="UP001367508"/>
    </source>
</evidence>
<dbReference type="EMBL" id="JAYMYQ010000008">
    <property type="protein sequence ID" value="KAK7315948.1"/>
    <property type="molecule type" value="Genomic_DNA"/>
</dbReference>
<keyword evidence="4" id="KW-1185">Reference proteome</keyword>
<proteinExistence type="predicted"/>
<evidence type="ECO:0000313" key="2">
    <source>
        <dbReference type="EMBL" id="KAK7315948.1"/>
    </source>
</evidence>
<organism evidence="1 4">
    <name type="scientific">Canavalia gladiata</name>
    <name type="common">Sword bean</name>
    <name type="synonym">Dolichos gladiatus</name>
    <dbReference type="NCBI Taxonomy" id="3824"/>
    <lineage>
        <taxon>Eukaryota</taxon>
        <taxon>Viridiplantae</taxon>
        <taxon>Streptophyta</taxon>
        <taxon>Embryophyta</taxon>
        <taxon>Tracheophyta</taxon>
        <taxon>Spermatophyta</taxon>
        <taxon>Magnoliopsida</taxon>
        <taxon>eudicotyledons</taxon>
        <taxon>Gunneridae</taxon>
        <taxon>Pentapetalae</taxon>
        <taxon>rosids</taxon>
        <taxon>fabids</taxon>
        <taxon>Fabales</taxon>
        <taxon>Fabaceae</taxon>
        <taxon>Papilionoideae</taxon>
        <taxon>50 kb inversion clade</taxon>
        <taxon>NPAAA clade</taxon>
        <taxon>indigoferoid/millettioid clade</taxon>
        <taxon>Phaseoleae</taxon>
        <taxon>Canavalia</taxon>
    </lineage>
</organism>
<evidence type="ECO:0000313" key="1">
    <source>
        <dbReference type="EMBL" id="KAK7315947.1"/>
    </source>
</evidence>
<dbReference type="EMBL" id="JAYMYQ010000008">
    <property type="protein sequence ID" value="KAK7315971.1"/>
    <property type="molecule type" value="Genomic_DNA"/>
</dbReference>
<accession>A0AAN9PZB3</accession>
<dbReference type="EMBL" id="JAYMYQ010000008">
    <property type="protein sequence ID" value="KAK7315947.1"/>
    <property type="molecule type" value="Genomic_DNA"/>
</dbReference>
<reference evidence="1 4" key="1">
    <citation type="submission" date="2024-01" db="EMBL/GenBank/DDBJ databases">
        <title>The genomes of 5 underutilized Papilionoideae crops provide insights into root nodulation and disease resistanc.</title>
        <authorList>
            <person name="Jiang F."/>
        </authorList>
    </citation>
    <scope>NUCLEOTIDE SEQUENCE [LARGE SCALE GENOMIC DNA]</scope>
    <source>
        <strain evidence="1">LVBAO_FW01</strain>
        <tissue evidence="1">Leaves</tissue>
    </source>
</reference>